<feature type="binding site" evidence="5">
    <location>
        <position position="185"/>
    </location>
    <ligand>
        <name>NAD(+)</name>
        <dbReference type="ChEBI" id="CHEBI:57540"/>
    </ligand>
</feature>
<evidence type="ECO:0000256" key="3">
    <source>
        <dbReference type="ARBA" id="ARBA00022801"/>
    </source>
</evidence>
<evidence type="ECO:0000256" key="9">
    <source>
        <dbReference type="RuleBase" id="RU004166"/>
    </source>
</evidence>
<dbReference type="SMART" id="SM00997">
    <property type="entry name" value="AdoHcyase_NAD"/>
    <property type="match status" value="1"/>
</dbReference>
<feature type="binding site" evidence="5 7">
    <location>
        <position position="237"/>
    </location>
    <ligand>
        <name>NAD(+)</name>
        <dbReference type="ChEBI" id="CHEBI:57540"/>
    </ligand>
</feature>
<dbReference type="InterPro" id="IPR042172">
    <property type="entry name" value="Adenosylhomocyst_ase-like_sf"/>
</dbReference>
<keyword evidence="2 5" id="KW-0554">One-carbon metabolism</keyword>
<comment type="function">
    <text evidence="5">May play a key role in the regulation of the intracellular concentration of adenosylhomocysteine.</text>
</comment>
<dbReference type="GO" id="GO:0005829">
    <property type="term" value="C:cytosol"/>
    <property type="evidence" value="ECO:0007669"/>
    <property type="project" value="TreeGrafter"/>
</dbReference>
<gene>
    <name evidence="5" type="primary">ahcY</name>
    <name evidence="11" type="ORF">ENV62_02965</name>
</gene>
<dbReference type="PANTHER" id="PTHR23420">
    <property type="entry name" value="ADENOSYLHOMOCYSTEINASE"/>
    <property type="match status" value="1"/>
</dbReference>
<feature type="domain" description="S-adenosyl-L-homocysteine hydrolase NAD binding" evidence="10">
    <location>
        <begin position="185"/>
        <end position="346"/>
    </location>
</feature>
<feature type="binding site" evidence="5 7">
    <location>
        <begin position="293"/>
        <end position="295"/>
    </location>
    <ligand>
        <name>NAD(+)</name>
        <dbReference type="ChEBI" id="CHEBI:57540"/>
    </ligand>
</feature>
<dbReference type="CDD" id="cd00401">
    <property type="entry name" value="SAHH"/>
    <property type="match status" value="1"/>
</dbReference>
<comment type="similarity">
    <text evidence="1 5 9">Belongs to the adenosylhomocysteinase family.</text>
</comment>
<dbReference type="InterPro" id="IPR036291">
    <property type="entry name" value="NAD(P)-bd_dom_sf"/>
</dbReference>
<evidence type="ECO:0000256" key="7">
    <source>
        <dbReference type="PIRSR" id="PIRSR001109-2"/>
    </source>
</evidence>
<reference evidence="11" key="1">
    <citation type="journal article" date="2020" name="mSystems">
        <title>Genome- and Community-Level Interaction Insights into Carbon Utilization and Element Cycling Functions of Hydrothermarchaeota in Hydrothermal Sediment.</title>
        <authorList>
            <person name="Zhou Z."/>
            <person name="Liu Y."/>
            <person name="Xu W."/>
            <person name="Pan J."/>
            <person name="Luo Z.H."/>
            <person name="Li M."/>
        </authorList>
    </citation>
    <scope>NUCLEOTIDE SEQUENCE [LARGE SCALE GENOMIC DNA]</scope>
    <source>
        <strain evidence="11">SpSt-776</strain>
    </source>
</reference>
<evidence type="ECO:0000256" key="6">
    <source>
        <dbReference type="PIRSR" id="PIRSR001109-1"/>
    </source>
</evidence>
<feature type="binding site" evidence="5 6">
    <location>
        <position position="184"/>
    </location>
    <ligand>
        <name>substrate</name>
    </ligand>
</feature>
<sequence>MDYHVKDLNLADQGRLRVEWAMREMPVLKSVAQRFAQEQPLQGIRIAACLHVTTETAALMMTLKAGGATVHLCASNPLSTQDDVAAYLVKYEGIPTFAIKGEDSETYYRHIYQALEVRPQITMDDGADLVFTAHTKRQELLPEILGGTEETTTGVIRLRAMAKDGVLRYPIIAVNDALTKYLFDNRYGTGQSTIDGVLRATNRLMSGSIFVVSGYGWCGRGVAMRARGMGARVIITEVNPFRALEAVMDGYEVLPMAKAAEIGDIFCTVTGDIHVIREEHYLKMKDGAILCNSGHFNVELDLEALAALSTAKRKIRESVEEYTLKNGHCLYVLGEGRLVNLAAAEGHPSAVMDMSFANQSLAVEFIAKNYPKFERKVYPVPEEIDREIARLKLAAMGVEIDTLTPEQEKYLASYELGT</sequence>
<feature type="binding site" evidence="7">
    <location>
        <begin position="216"/>
        <end position="221"/>
    </location>
    <ligand>
        <name>NAD(+)</name>
        <dbReference type="ChEBI" id="CHEBI:57540"/>
    </ligand>
</feature>
<dbReference type="SUPFAM" id="SSF51735">
    <property type="entry name" value="NAD(P)-binding Rossmann-fold domains"/>
    <property type="match status" value="1"/>
</dbReference>
<dbReference type="InterPro" id="IPR020082">
    <property type="entry name" value="S-Ado-L-homoCys_hydrolase_CS"/>
</dbReference>
<dbReference type="NCBIfam" id="TIGR00936">
    <property type="entry name" value="ahcY"/>
    <property type="match status" value="1"/>
</dbReference>
<evidence type="ECO:0000256" key="5">
    <source>
        <dbReference type="HAMAP-Rule" id="MF_00563"/>
    </source>
</evidence>
<dbReference type="FunFam" id="3.40.50.720:FF:000004">
    <property type="entry name" value="Adenosylhomocysteinase"/>
    <property type="match status" value="1"/>
</dbReference>
<evidence type="ECO:0000256" key="1">
    <source>
        <dbReference type="ARBA" id="ARBA00007122"/>
    </source>
</evidence>
<keyword evidence="3 5" id="KW-0378">Hydrolase</keyword>
<dbReference type="Pfam" id="PF00670">
    <property type="entry name" value="AdoHcyase_NAD"/>
    <property type="match status" value="1"/>
</dbReference>
<feature type="binding site" evidence="5 7">
    <location>
        <begin position="151"/>
        <end position="153"/>
    </location>
    <ligand>
        <name>NAD(+)</name>
        <dbReference type="ChEBI" id="CHEBI:57540"/>
    </ligand>
</feature>
<comment type="caution">
    <text evidence="11">The sequence shown here is derived from an EMBL/GenBank/DDBJ whole genome shotgun (WGS) entry which is preliminary data.</text>
</comment>
<dbReference type="AlphaFoldDB" id="A0A7C3SJQ9"/>
<dbReference type="HAMAP" id="MF_00563">
    <property type="entry name" value="AdoHcyase"/>
    <property type="match status" value="1"/>
</dbReference>
<dbReference type="EMBL" id="DTHB01000026">
    <property type="protein sequence ID" value="HGB14185.1"/>
    <property type="molecule type" value="Genomic_DNA"/>
</dbReference>
<dbReference type="SMART" id="SM00996">
    <property type="entry name" value="AdoHcyase"/>
    <property type="match status" value="1"/>
</dbReference>
<dbReference type="GO" id="GO:0033353">
    <property type="term" value="P:S-adenosylmethionine cycle"/>
    <property type="evidence" value="ECO:0007669"/>
    <property type="project" value="TreeGrafter"/>
</dbReference>
<feature type="binding site" evidence="5 6">
    <location>
        <position position="180"/>
    </location>
    <ligand>
        <name>substrate</name>
    </ligand>
</feature>
<proteinExistence type="inferred from homology"/>
<feature type="binding site" evidence="5 6">
    <location>
        <position position="53"/>
    </location>
    <ligand>
        <name>substrate</name>
    </ligand>
</feature>
<feature type="binding site" evidence="5 7">
    <location>
        <position position="340"/>
    </location>
    <ligand>
        <name>NAD(+)</name>
        <dbReference type="ChEBI" id="CHEBI:57540"/>
    </ligand>
</feature>
<evidence type="ECO:0000259" key="10">
    <source>
        <dbReference type="SMART" id="SM00997"/>
    </source>
</evidence>
<organism evidence="11">
    <name type="scientific">Desulfobacca acetoxidans</name>
    <dbReference type="NCBI Taxonomy" id="60893"/>
    <lineage>
        <taxon>Bacteria</taxon>
        <taxon>Pseudomonadati</taxon>
        <taxon>Thermodesulfobacteriota</taxon>
        <taxon>Desulfobaccia</taxon>
        <taxon>Desulfobaccales</taxon>
        <taxon>Desulfobaccaceae</taxon>
        <taxon>Desulfobacca</taxon>
    </lineage>
</organism>
<dbReference type="UniPathway" id="UPA00314">
    <property type="reaction ID" value="UER00076"/>
</dbReference>
<comment type="subcellular location">
    <subcellularLocation>
        <location evidence="5">Cytoplasm</location>
    </subcellularLocation>
</comment>
<comment type="cofactor">
    <cofactor evidence="5 7 8">
        <name>NAD(+)</name>
        <dbReference type="ChEBI" id="CHEBI:57540"/>
    </cofactor>
    <text evidence="5 7 8">Binds 1 NAD(+) per subunit.</text>
</comment>
<evidence type="ECO:0000256" key="2">
    <source>
        <dbReference type="ARBA" id="ARBA00022563"/>
    </source>
</evidence>
<dbReference type="InterPro" id="IPR000043">
    <property type="entry name" value="Adenosylhomocysteinase-like"/>
</dbReference>
<dbReference type="PANTHER" id="PTHR23420:SF0">
    <property type="entry name" value="ADENOSYLHOMOCYSTEINASE"/>
    <property type="match status" value="1"/>
</dbReference>
<dbReference type="PROSITE" id="PS00739">
    <property type="entry name" value="ADOHCYASE_2"/>
    <property type="match status" value="1"/>
</dbReference>
<dbReference type="SUPFAM" id="SSF52283">
    <property type="entry name" value="Formate/glycerate dehydrogenase catalytic domain-like"/>
    <property type="match status" value="1"/>
</dbReference>
<comment type="catalytic activity">
    <reaction evidence="5 8">
        <text>S-adenosyl-L-homocysteine + H2O = L-homocysteine + adenosine</text>
        <dbReference type="Rhea" id="RHEA:21708"/>
        <dbReference type="ChEBI" id="CHEBI:15377"/>
        <dbReference type="ChEBI" id="CHEBI:16335"/>
        <dbReference type="ChEBI" id="CHEBI:57856"/>
        <dbReference type="ChEBI" id="CHEBI:58199"/>
        <dbReference type="EC" id="3.13.2.1"/>
    </reaction>
</comment>
<keyword evidence="4 5" id="KW-0520">NAD</keyword>
<evidence type="ECO:0000256" key="8">
    <source>
        <dbReference type="RuleBase" id="RU000548"/>
    </source>
</evidence>
<feature type="binding site" evidence="5 6">
    <location>
        <position position="125"/>
    </location>
    <ligand>
        <name>substrate</name>
    </ligand>
</feature>
<feature type="binding site" evidence="5">
    <location>
        <begin position="214"/>
        <end position="219"/>
    </location>
    <ligand>
        <name>NAD(+)</name>
        <dbReference type="ChEBI" id="CHEBI:57540"/>
    </ligand>
</feature>
<dbReference type="GO" id="GO:0071269">
    <property type="term" value="P:L-homocysteine biosynthetic process"/>
    <property type="evidence" value="ECO:0007669"/>
    <property type="project" value="UniProtKB-UniRule"/>
</dbReference>
<dbReference type="InterPro" id="IPR015878">
    <property type="entry name" value="Ado_hCys_hydrolase_NAD-bd"/>
</dbReference>
<dbReference type="PIRSF" id="PIRSF001109">
    <property type="entry name" value="Ad_hcy_hydrolase"/>
    <property type="match status" value="1"/>
</dbReference>
<dbReference type="Pfam" id="PF05221">
    <property type="entry name" value="AdoHcyase"/>
    <property type="match status" value="1"/>
</dbReference>
<feature type="binding site" evidence="5 6">
    <location>
        <position position="150"/>
    </location>
    <ligand>
        <name>substrate</name>
    </ligand>
</feature>
<comment type="caution">
    <text evidence="5">Lacks conserved residue(s) required for the propagation of feature annotation.</text>
</comment>
<dbReference type="GO" id="GO:0004013">
    <property type="term" value="F:adenosylhomocysteinase activity"/>
    <property type="evidence" value="ECO:0007669"/>
    <property type="project" value="UniProtKB-UniRule"/>
</dbReference>
<dbReference type="Gene3D" id="3.40.50.1480">
    <property type="entry name" value="Adenosylhomocysteinase-like"/>
    <property type="match status" value="1"/>
</dbReference>
<name>A0A7C3SJQ9_9BACT</name>
<accession>A0A7C3SJQ9</accession>
<feature type="binding site" evidence="7">
    <location>
        <position position="347"/>
    </location>
    <ligand>
        <name>NAD(+)</name>
        <dbReference type="ChEBI" id="CHEBI:57540"/>
    </ligand>
</feature>
<comment type="pathway">
    <text evidence="5 8">Amino-acid biosynthesis; L-homocysteine biosynthesis; L-homocysteine from S-adenosyl-L-homocysteine: step 1/1.</text>
</comment>
<dbReference type="Gene3D" id="3.40.50.720">
    <property type="entry name" value="NAD(P)-binding Rossmann-like Domain"/>
    <property type="match status" value="1"/>
</dbReference>
<evidence type="ECO:0000256" key="4">
    <source>
        <dbReference type="ARBA" id="ARBA00023027"/>
    </source>
</evidence>
<dbReference type="NCBIfam" id="NF004005">
    <property type="entry name" value="PRK05476.2-3"/>
    <property type="match status" value="1"/>
</dbReference>
<evidence type="ECO:0000313" key="11">
    <source>
        <dbReference type="EMBL" id="HGB14185.1"/>
    </source>
</evidence>
<keyword evidence="5" id="KW-0963">Cytoplasm</keyword>
<protein>
    <recommendedName>
        <fullName evidence="5">Adenosylhomocysteinase</fullName>
        <ecNumber evidence="5">3.13.2.1</ecNumber>
    </recommendedName>
    <alternativeName>
        <fullName evidence="5">S-adenosyl-L-homocysteine hydrolase</fullName>
        <shortName evidence="5">AdoHcyase</shortName>
    </alternativeName>
</protein>
<dbReference type="GO" id="GO:0006730">
    <property type="term" value="P:one-carbon metabolic process"/>
    <property type="evidence" value="ECO:0007669"/>
    <property type="project" value="UniProtKB-UniRule"/>
</dbReference>
<dbReference type="EC" id="3.13.2.1" evidence="5"/>